<dbReference type="Proteomes" id="UP000001997">
    <property type="component" value="Unassembled WGS sequence"/>
</dbReference>
<proteinExistence type="inferred from homology"/>
<dbReference type="OrthoDB" id="6022at2759"/>
<name>A5DCP2_PICGU</name>
<feature type="region of interest" description="Disordered" evidence="4">
    <location>
        <begin position="164"/>
        <end position="190"/>
    </location>
</feature>
<dbReference type="AlphaFoldDB" id="A5DCP2"/>
<dbReference type="InParanoid" id="A5DCP2"/>
<protein>
    <recommendedName>
        <fullName evidence="2">Pre-mRNA-splicing factor CWC26</fullName>
    </recommendedName>
</protein>
<accession>A5DCP2</accession>
<dbReference type="eggNOG" id="KOG2654">
    <property type="taxonomic scope" value="Eukaryota"/>
</dbReference>
<dbReference type="GO" id="GO:0005684">
    <property type="term" value="C:U2-type spliceosomal complex"/>
    <property type="evidence" value="ECO:0007669"/>
    <property type="project" value="TreeGrafter"/>
</dbReference>
<dbReference type="PANTHER" id="PTHR31809">
    <property type="entry name" value="BUD13 HOMOLOG"/>
    <property type="match status" value="1"/>
</dbReference>
<dbReference type="FunCoup" id="A5DCP2">
    <property type="interactions" value="79"/>
</dbReference>
<reference evidence="5 6" key="1">
    <citation type="journal article" date="2009" name="Nature">
        <title>Evolution of pathogenicity and sexual reproduction in eight Candida genomes.</title>
        <authorList>
            <person name="Butler G."/>
            <person name="Rasmussen M.D."/>
            <person name="Lin M.F."/>
            <person name="Santos M.A."/>
            <person name="Sakthikumar S."/>
            <person name="Munro C.A."/>
            <person name="Rheinbay E."/>
            <person name="Grabherr M."/>
            <person name="Forche A."/>
            <person name="Reedy J.L."/>
            <person name="Agrafioti I."/>
            <person name="Arnaud M.B."/>
            <person name="Bates S."/>
            <person name="Brown A.J."/>
            <person name="Brunke S."/>
            <person name="Costanzo M.C."/>
            <person name="Fitzpatrick D.A."/>
            <person name="de Groot P.W."/>
            <person name="Harris D."/>
            <person name="Hoyer L.L."/>
            <person name="Hube B."/>
            <person name="Klis F.M."/>
            <person name="Kodira C."/>
            <person name="Lennard N."/>
            <person name="Logue M.E."/>
            <person name="Martin R."/>
            <person name="Neiman A.M."/>
            <person name="Nikolaou E."/>
            <person name="Quail M.A."/>
            <person name="Quinn J."/>
            <person name="Santos M.C."/>
            <person name="Schmitzberger F.F."/>
            <person name="Sherlock G."/>
            <person name="Shah P."/>
            <person name="Silverstein K.A."/>
            <person name="Skrzypek M.S."/>
            <person name="Soll D."/>
            <person name="Staggs R."/>
            <person name="Stansfield I."/>
            <person name="Stumpf M.P."/>
            <person name="Sudbery P.E."/>
            <person name="Srikantha T."/>
            <person name="Zeng Q."/>
            <person name="Berman J."/>
            <person name="Berriman M."/>
            <person name="Heitman J."/>
            <person name="Gow N.A."/>
            <person name="Lorenz M.C."/>
            <person name="Birren B.W."/>
            <person name="Kellis M."/>
            <person name="Cuomo C.A."/>
        </authorList>
    </citation>
    <scope>NUCLEOTIDE SEQUENCE [LARGE SCALE GENOMIC DNA]</scope>
    <source>
        <strain evidence="6">ATCC 6260 / CBS 566 / DSM 6381 / JCM 1539 / NBRC 10279 / NRRL Y-324</strain>
    </source>
</reference>
<feature type="compositionally biased region" description="Polar residues" evidence="4">
    <location>
        <begin position="166"/>
        <end position="181"/>
    </location>
</feature>
<feature type="compositionally biased region" description="Basic and acidic residues" evidence="4">
    <location>
        <begin position="55"/>
        <end position="67"/>
    </location>
</feature>
<dbReference type="Pfam" id="PF09736">
    <property type="entry name" value="Bud13"/>
    <property type="match status" value="1"/>
</dbReference>
<evidence type="ECO:0000313" key="5">
    <source>
        <dbReference type="EMBL" id="EDK36949.2"/>
    </source>
</evidence>
<evidence type="ECO:0000256" key="3">
    <source>
        <dbReference type="SAM" id="Coils"/>
    </source>
</evidence>
<evidence type="ECO:0000313" key="6">
    <source>
        <dbReference type="Proteomes" id="UP000001997"/>
    </source>
</evidence>
<dbReference type="OMA" id="YFWDGID"/>
<dbReference type="HOGENOM" id="CLU_090706_0_0_1"/>
<dbReference type="EMBL" id="CH408155">
    <property type="protein sequence ID" value="EDK36949.2"/>
    <property type="molecule type" value="Genomic_DNA"/>
</dbReference>
<feature type="region of interest" description="Disordered" evidence="4">
    <location>
        <begin position="1"/>
        <end position="80"/>
    </location>
</feature>
<dbReference type="GO" id="GO:0070274">
    <property type="term" value="C:RES complex"/>
    <property type="evidence" value="ECO:0007669"/>
    <property type="project" value="TreeGrafter"/>
</dbReference>
<organism evidence="5 6">
    <name type="scientific">Meyerozyma guilliermondii (strain ATCC 6260 / CBS 566 / DSM 6381 / JCM 1539 / NBRC 10279 / NRRL Y-324)</name>
    <name type="common">Yeast</name>
    <name type="synonym">Candida guilliermondii</name>
    <dbReference type="NCBI Taxonomy" id="294746"/>
    <lineage>
        <taxon>Eukaryota</taxon>
        <taxon>Fungi</taxon>
        <taxon>Dikarya</taxon>
        <taxon>Ascomycota</taxon>
        <taxon>Saccharomycotina</taxon>
        <taxon>Pichiomycetes</taxon>
        <taxon>Debaryomycetaceae</taxon>
        <taxon>Meyerozyma</taxon>
    </lineage>
</organism>
<feature type="coiled-coil region" evidence="3">
    <location>
        <begin position="92"/>
        <end position="123"/>
    </location>
</feature>
<dbReference type="KEGG" id="pgu:PGUG_01047"/>
<comment type="similarity">
    <text evidence="1">Belongs to the CWC26 family.</text>
</comment>
<feature type="compositionally biased region" description="Acidic residues" evidence="4">
    <location>
        <begin position="38"/>
        <end position="47"/>
    </location>
</feature>
<dbReference type="GO" id="GO:0003723">
    <property type="term" value="F:RNA binding"/>
    <property type="evidence" value="ECO:0007669"/>
    <property type="project" value="TreeGrafter"/>
</dbReference>
<evidence type="ECO:0000256" key="4">
    <source>
        <dbReference type="SAM" id="MobiDB-lite"/>
    </source>
</evidence>
<keyword evidence="3" id="KW-0175">Coiled coil</keyword>
<evidence type="ECO:0000256" key="2">
    <source>
        <dbReference type="ARBA" id="ARBA00020644"/>
    </source>
</evidence>
<dbReference type="VEuPathDB" id="FungiDB:PGUG_01047"/>
<dbReference type="GeneID" id="5128899"/>
<dbReference type="RefSeq" id="XP_001487670.2">
    <property type="nucleotide sequence ID" value="XM_001487620.1"/>
</dbReference>
<evidence type="ECO:0000256" key="1">
    <source>
        <dbReference type="ARBA" id="ARBA00011069"/>
    </source>
</evidence>
<dbReference type="PANTHER" id="PTHR31809:SF0">
    <property type="entry name" value="BUD13 HOMOLOG"/>
    <property type="match status" value="1"/>
</dbReference>
<gene>
    <name evidence="5" type="ORF">PGUG_01047</name>
</gene>
<dbReference type="GO" id="GO:0000398">
    <property type="term" value="P:mRNA splicing, via spliceosome"/>
    <property type="evidence" value="ECO:0007669"/>
    <property type="project" value="TreeGrafter"/>
</dbReference>
<dbReference type="STRING" id="294746.A5DCP2"/>
<sequence>MAKVDLSKYLGSGKKKKKQKTSDNVIVTEQPLLPAANEVEDINEDGELGPVQISEPKKESKGFRRIDTGGMVQPQENQDTVYRDTSGRIIDIDEKRAEIEQHKEEEIQRKQQLEKQINQGDVQRIEKEELKKSIRRAQTNHLSPNDSEYNDYMKSRTHFDDPLSTFVATTNTNPTSKTGRPTYSKGISPPNRFNIPAGAHWDGINRSNGFEELVMRRRNEINAEKQNKKIHDGIELDLELE</sequence>
<dbReference type="InterPro" id="IPR051112">
    <property type="entry name" value="CWC26_splicing_factor"/>
</dbReference>
<dbReference type="InterPro" id="IPR018609">
    <property type="entry name" value="Bud13"/>
</dbReference>
<keyword evidence="6" id="KW-1185">Reference proteome</keyword>